<dbReference type="RefSeq" id="WP_012753761.1">
    <property type="nucleotide sequence ID" value="NC_012811.1"/>
</dbReference>
<proteinExistence type="predicted"/>
<protein>
    <submittedName>
        <fullName evidence="1">Glycosyltransferase</fullName>
    </submittedName>
</protein>
<keyword evidence="2" id="KW-1185">Reference proteome</keyword>
<dbReference type="Pfam" id="PF13692">
    <property type="entry name" value="Glyco_trans_1_4"/>
    <property type="match status" value="1"/>
</dbReference>
<dbReference type="OrthoDB" id="9807209at2"/>
<name>C5B4A1_METEA</name>
<geneLocation type="plasmid" evidence="1 2">
    <name>megaplasmid</name>
</geneLocation>
<dbReference type="HOGENOM" id="CLU_028014_3_1_5"/>
<sequence length="418" mass="46006">MTEQSRPVPAKRLLYVATRWPWPVATGRQRMIDQSLRFAAEGGWKIVLLYAGRREADASTCPLPDLEHHLLPMPKLPEAAVNLAVLGGRPLQDAFFGSRSAHDTVSKTIDAFDPDTILVDMLRMAQFVEMLPRRPRGRLVLDMDDVLSLRYARMREAGTGNVLGAFGERLPKAVRIAADVVPKALLGFEERRMRIREREAPRNFDATMVVSPLEADHLRTRIGRPISAHPPAVDEMPFRPRDYARRLRVVFLGGDNYGPNAESLVEIERVARILADTAPGLPIVFEAAGAVTRDLGLRHVRRLGFVPDLADLFSEDAVLLAPVRSGTGVKTKVLDAMAHSVPVLTTSLGTEGLAVEPESEVVVRDRVEDLAAALIRFAGHETGRLASVARGGWGYATRLHLRPDVRRTFLSQIGGAAA</sequence>
<dbReference type="Proteomes" id="UP000009081">
    <property type="component" value="Plasmid megaplasmid"/>
</dbReference>
<reference evidence="1 2" key="1">
    <citation type="journal article" date="2009" name="PLoS ONE">
        <title>Methylobacterium genome sequences: a reference blueprint to investigate microbial metabolism of C1 compounds from natural and industrial sources.</title>
        <authorList>
            <person name="Vuilleumier S."/>
            <person name="Chistoserdova L."/>
            <person name="Lee M.-C."/>
            <person name="Bringel F."/>
            <person name="Lajus A."/>
            <person name="Zhou Y."/>
            <person name="Gourion B."/>
            <person name="Barbe V."/>
            <person name="Chang J."/>
            <person name="Cruveiller S."/>
            <person name="Dossat C."/>
            <person name="Gillett W."/>
            <person name="Gruffaz C."/>
            <person name="Haugen E."/>
            <person name="Hourcade E."/>
            <person name="Levy R."/>
            <person name="Mangenot S."/>
            <person name="Muller E."/>
            <person name="Nadalig T."/>
            <person name="Pagni M."/>
            <person name="Penny C."/>
            <person name="Peyraud R."/>
            <person name="Robinson D.G."/>
            <person name="Roche D."/>
            <person name="Rouy Z."/>
            <person name="Saenampechek C."/>
            <person name="Salvignol G."/>
            <person name="Vallenet D."/>
            <person name="Wu Z."/>
            <person name="Marx C.J."/>
            <person name="Vorholt J.A."/>
            <person name="Olson M.V."/>
            <person name="Kaul R."/>
            <person name="Weissenbach J."/>
            <person name="Medigue C."/>
            <person name="Lidstrom M.E."/>
        </authorList>
    </citation>
    <scope>NUCLEOTIDE SEQUENCE [LARGE SCALE GENOMIC DNA]</scope>
    <source>
        <strain evidence="2">ATCC 14718 / DSM 1338 / JCM 2805 / NCIMB 9133 / AM1</strain>
    </source>
</reference>
<dbReference type="KEGG" id="mea:Mex_2p0431"/>
<accession>C5B4A1</accession>
<organism evidence="1 2">
    <name type="scientific">Methylorubrum extorquens (strain ATCC 14718 / DSM 1338 / JCM 2805 / NCIMB 9133 / AM1)</name>
    <name type="common">Methylobacterium extorquens</name>
    <dbReference type="NCBI Taxonomy" id="272630"/>
    <lineage>
        <taxon>Bacteria</taxon>
        <taxon>Pseudomonadati</taxon>
        <taxon>Pseudomonadota</taxon>
        <taxon>Alphaproteobacteria</taxon>
        <taxon>Hyphomicrobiales</taxon>
        <taxon>Methylobacteriaceae</taxon>
        <taxon>Methylorubrum</taxon>
    </lineage>
</organism>
<evidence type="ECO:0000313" key="2">
    <source>
        <dbReference type="Proteomes" id="UP000009081"/>
    </source>
</evidence>
<dbReference type="EMBL" id="CP001511">
    <property type="protein sequence ID" value="ACS43283.1"/>
    <property type="molecule type" value="Genomic_DNA"/>
</dbReference>
<dbReference type="SUPFAM" id="SSF53756">
    <property type="entry name" value="UDP-Glycosyltransferase/glycogen phosphorylase"/>
    <property type="match status" value="1"/>
</dbReference>
<gene>
    <name evidence="1" type="ordered locus">MexAM1_META2p0431</name>
</gene>
<dbReference type="CAZy" id="GT4">
    <property type="family name" value="Glycosyltransferase Family 4"/>
</dbReference>
<dbReference type="AlphaFoldDB" id="C5B4A1"/>
<evidence type="ECO:0000313" key="1">
    <source>
        <dbReference type="EMBL" id="ACS43283.1"/>
    </source>
</evidence>
<dbReference type="Gene3D" id="3.40.50.2000">
    <property type="entry name" value="Glycogen Phosphorylase B"/>
    <property type="match status" value="1"/>
</dbReference>
<keyword evidence="1" id="KW-0614">Plasmid</keyword>